<dbReference type="Proteomes" id="UP001454036">
    <property type="component" value="Unassembled WGS sequence"/>
</dbReference>
<sequence>MYSSKRPKKNDIRQTFLRVGEKNKSGTQNIHGYVFDQQTARHELASAIIIHEYPLSLVNHIGFRRFVNSLQPCFKIVSRNTIKIDILKIYDVEKSKVYQFIQKVNNGRVAIRTDMWTSSNNKKGFMVIIAHFEGDKLSSSDLLFNGSVLHMCCRAHILNLIVKDGLQVIGSGIERIRDNVVYWSASQSRIEKFEEAAKQLNIACTKKLSLDCRTRWNSTYLMLQVAISYKEVFSRAIVRERNLTSLPVLPTDEDWQYAIMVCEN</sequence>
<dbReference type="InterPro" id="IPR012337">
    <property type="entry name" value="RNaseH-like_sf"/>
</dbReference>
<name>A0AAV3RUC6_LITER</name>
<dbReference type="EMBL" id="BAABME010012623">
    <property type="protein sequence ID" value="GAA0185338.1"/>
    <property type="molecule type" value="Genomic_DNA"/>
</dbReference>
<dbReference type="SUPFAM" id="SSF53098">
    <property type="entry name" value="Ribonuclease H-like"/>
    <property type="match status" value="1"/>
</dbReference>
<organism evidence="1 2">
    <name type="scientific">Lithospermum erythrorhizon</name>
    <name type="common">Purple gromwell</name>
    <name type="synonym">Lithospermum officinale var. erythrorhizon</name>
    <dbReference type="NCBI Taxonomy" id="34254"/>
    <lineage>
        <taxon>Eukaryota</taxon>
        <taxon>Viridiplantae</taxon>
        <taxon>Streptophyta</taxon>
        <taxon>Embryophyta</taxon>
        <taxon>Tracheophyta</taxon>
        <taxon>Spermatophyta</taxon>
        <taxon>Magnoliopsida</taxon>
        <taxon>eudicotyledons</taxon>
        <taxon>Gunneridae</taxon>
        <taxon>Pentapetalae</taxon>
        <taxon>asterids</taxon>
        <taxon>lamiids</taxon>
        <taxon>Boraginales</taxon>
        <taxon>Boraginaceae</taxon>
        <taxon>Boraginoideae</taxon>
        <taxon>Lithospermeae</taxon>
        <taxon>Lithospermum</taxon>
    </lineage>
</organism>
<proteinExistence type="predicted"/>
<dbReference type="PANTHER" id="PTHR46481">
    <property type="entry name" value="ZINC FINGER BED DOMAIN-CONTAINING PROTEIN 4"/>
    <property type="match status" value="1"/>
</dbReference>
<gene>
    <name evidence="1" type="ORF">LIER_32626</name>
</gene>
<evidence type="ECO:0000313" key="1">
    <source>
        <dbReference type="EMBL" id="GAA0185338.1"/>
    </source>
</evidence>
<dbReference type="AlphaFoldDB" id="A0AAV3RUC6"/>
<evidence type="ECO:0000313" key="2">
    <source>
        <dbReference type="Proteomes" id="UP001454036"/>
    </source>
</evidence>
<accession>A0AAV3RUC6</accession>
<dbReference type="PANTHER" id="PTHR46481:SF11">
    <property type="entry name" value="ZINC FINGER BED DOMAIN-CONTAINING PROTEIN RICESLEEPER 2-LIKE"/>
    <property type="match status" value="1"/>
</dbReference>
<dbReference type="InterPro" id="IPR052035">
    <property type="entry name" value="ZnF_BED_domain_contain"/>
</dbReference>
<reference evidence="1 2" key="1">
    <citation type="submission" date="2024-01" db="EMBL/GenBank/DDBJ databases">
        <title>The complete chloroplast genome sequence of Lithospermum erythrorhizon: insights into the phylogenetic relationship among Boraginaceae species and the maternal lineages of purple gromwells.</title>
        <authorList>
            <person name="Okada T."/>
            <person name="Watanabe K."/>
        </authorList>
    </citation>
    <scope>NUCLEOTIDE SEQUENCE [LARGE SCALE GENOMIC DNA]</scope>
</reference>
<protein>
    <submittedName>
        <fullName evidence="1">Uncharacterized protein</fullName>
    </submittedName>
</protein>
<comment type="caution">
    <text evidence="1">The sequence shown here is derived from an EMBL/GenBank/DDBJ whole genome shotgun (WGS) entry which is preliminary data.</text>
</comment>
<keyword evidence="2" id="KW-1185">Reference proteome</keyword>